<dbReference type="KEGG" id="tau:Tola_1945"/>
<dbReference type="InterPro" id="IPR018062">
    <property type="entry name" value="HTH_AraC-typ_CS"/>
</dbReference>
<dbReference type="AlphaFoldDB" id="C4LG27"/>
<dbReference type="SMART" id="SM00342">
    <property type="entry name" value="HTH_ARAC"/>
    <property type="match status" value="1"/>
</dbReference>
<dbReference type="eggNOG" id="COG3837">
    <property type="taxonomic scope" value="Bacteria"/>
</dbReference>
<reference evidence="6 7" key="2">
    <citation type="journal article" date="2011" name="Stand. Genomic Sci.">
        <title>Complete genome sequence of Tolumonas auensis type strain (TA 4).</title>
        <authorList>
            <person name="Chertkov O."/>
            <person name="Copeland A."/>
            <person name="Lucas S."/>
            <person name="Lapidus A."/>
            <person name="Berry K.W."/>
            <person name="Detter J.C."/>
            <person name="Del Rio T.G."/>
            <person name="Hammon N."/>
            <person name="Dalin E."/>
            <person name="Tice H."/>
            <person name="Pitluck S."/>
            <person name="Richardson P."/>
            <person name="Bruce D."/>
            <person name="Goodwin L."/>
            <person name="Han C."/>
            <person name="Tapia R."/>
            <person name="Saunders E."/>
            <person name="Schmutz J."/>
            <person name="Brettin T."/>
            <person name="Larimer F."/>
            <person name="Land M."/>
            <person name="Hauser L."/>
            <person name="Spring S."/>
            <person name="Rohde M."/>
            <person name="Kyrpides N.C."/>
            <person name="Ivanova N."/>
            <person name="Goker M."/>
            <person name="Beller H.R."/>
            <person name="Klenk H.P."/>
            <person name="Woyke T."/>
        </authorList>
    </citation>
    <scope>NUCLEOTIDE SEQUENCE [LARGE SCALE GENOMIC DNA]</scope>
    <source>
        <strain evidence="7">DSM 9187 / TA4</strain>
    </source>
</reference>
<dbReference type="PANTHER" id="PTHR43280">
    <property type="entry name" value="ARAC-FAMILY TRANSCRIPTIONAL REGULATOR"/>
    <property type="match status" value="1"/>
</dbReference>
<dbReference type="Proteomes" id="UP000009073">
    <property type="component" value="Chromosome"/>
</dbReference>
<proteinExistence type="predicted"/>
<evidence type="ECO:0000256" key="3">
    <source>
        <dbReference type="ARBA" id="ARBA00023159"/>
    </source>
</evidence>
<keyword evidence="1" id="KW-0805">Transcription regulation</keyword>
<dbReference type="InterPro" id="IPR009057">
    <property type="entry name" value="Homeodomain-like_sf"/>
</dbReference>
<dbReference type="Gene3D" id="1.10.10.60">
    <property type="entry name" value="Homeodomain-like"/>
    <property type="match status" value="2"/>
</dbReference>
<dbReference type="InterPro" id="IPR037923">
    <property type="entry name" value="HTH-like"/>
</dbReference>
<dbReference type="PROSITE" id="PS01124">
    <property type="entry name" value="HTH_ARAC_FAMILY_2"/>
    <property type="match status" value="1"/>
</dbReference>
<dbReference type="GO" id="GO:0043565">
    <property type="term" value="F:sequence-specific DNA binding"/>
    <property type="evidence" value="ECO:0007669"/>
    <property type="project" value="InterPro"/>
</dbReference>
<dbReference type="InterPro" id="IPR014710">
    <property type="entry name" value="RmlC-like_jellyroll"/>
</dbReference>
<dbReference type="PANTHER" id="PTHR43280:SF10">
    <property type="entry name" value="REGULATORY PROTEIN POCR"/>
    <property type="match status" value="1"/>
</dbReference>
<dbReference type="GO" id="GO:0003700">
    <property type="term" value="F:DNA-binding transcription factor activity"/>
    <property type="evidence" value="ECO:0007669"/>
    <property type="project" value="InterPro"/>
</dbReference>
<dbReference type="Pfam" id="PF12833">
    <property type="entry name" value="HTH_18"/>
    <property type="match status" value="1"/>
</dbReference>
<sequence>MPDILINHSVDVENGGFFVSNGTGIHARRVINSYELIYVISGELSMKENDIEYHLLPGDSLLLYPFQQHEGVNEYPKDLKFYWVHFNVNDYSDVGRNNNIVQLLKTTKSSDTNKIISLFNMLLAEQESNADKVVLNLILLLIMKQISETKLNDEDNKSVSLAYSAKSIIKMTYKTEITTSQIAKRLQCNPDYLGRVFRKTFNQTLTDCIQHQKIKAAKLALTEGDRNITDIANTLGFNDVGYFRRVFVKLVGITPSSYQQLYSRKTVNSE</sequence>
<dbReference type="InterPro" id="IPR018060">
    <property type="entry name" value="HTH_AraC"/>
</dbReference>
<dbReference type="PROSITE" id="PS00041">
    <property type="entry name" value="HTH_ARAC_FAMILY_1"/>
    <property type="match status" value="1"/>
</dbReference>
<organism evidence="6 7">
    <name type="scientific">Tolumonas auensis (strain DSM 9187 / NBRC 110442 / TA 4)</name>
    <dbReference type="NCBI Taxonomy" id="595494"/>
    <lineage>
        <taxon>Bacteria</taxon>
        <taxon>Pseudomonadati</taxon>
        <taxon>Pseudomonadota</taxon>
        <taxon>Gammaproteobacteria</taxon>
        <taxon>Aeromonadales</taxon>
        <taxon>Aeromonadaceae</taxon>
        <taxon>Tolumonas</taxon>
    </lineage>
</organism>
<dbReference type="SUPFAM" id="SSF51215">
    <property type="entry name" value="Regulatory protein AraC"/>
    <property type="match status" value="1"/>
</dbReference>
<name>C4LG27_TOLAT</name>
<dbReference type="STRING" id="595494.Tola_1945"/>
<keyword evidence="2" id="KW-0238">DNA-binding</keyword>
<evidence type="ECO:0000313" key="6">
    <source>
        <dbReference type="EMBL" id="ACQ93544.1"/>
    </source>
</evidence>
<dbReference type="RefSeq" id="WP_015879012.1">
    <property type="nucleotide sequence ID" value="NC_012691.1"/>
</dbReference>
<evidence type="ECO:0000313" key="7">
    <source>
        <dbReference type="Proteomes" id="UP000009073"/>
    </source>
</evidence>
<accession>C4LG27</accession>
<protein>
    <submittedName>
        <fullName evidence="6">Transcriptional regulator, AraC family</fullName>
    </submittedName>
</protein>
<dbReference type="OrthoDB" id="9803764at2"/>
<dbReference type="eggNOG" id="COG2207">
    <property type="taxonomic scope" value="Bacteria"/>
</dbReference>
<feature type="domain" description="HTH araC/xylS-type" evidence="5">
    <location>
        <begin position="163"/>
        <end position="261"/>
    </location>
</feature>
<evidence type="ECO:0000256" key="4">
    <source>
        <dbReference type="ARBA" id="ARBA00023163"/>
    </source>
</evidence>
<reference evidence="7" key="1">
    <citation type="submission" date="2009-05" db="EMBL/GenBank/DDBJ databases">
        <title>Complete sequence of Tolumonas auensis DSM 9187.</title>
        <authorList>
            <consortium name="US DOE Joint Genome Institute"/>
            <person name="Lucas S."/>
            <person name="Copeland A."/>
            <person name="Lapidus A."/>
            <person name="Glavina del Rio T."/>
            <person name="Tice H."/>
            <person name="Bruce D."/>
            <person name="Goodwin L."/>
            <person name="Pitluck S."/>
            <person name="Chertkov O."/>
            <person name="Brettin T."/>
            <person name="Detter J.C."/>
            <person name="Han C."/>
            <person name="Larimer F."/>
            <person name="Land M."/>
            <person name="Hauser L."/>
            <person name="Kyrpides N."/>
            <person name="Mikhailova N."/>
            <person name="Spring S."/>
            <person name="Beller H."/>
        </authorList>
    </citation>
    <scope>NUCLEOTIDE SEQUENCE [LARGE SCALE GENOMIC DNA]</scope>
    <source>
        <strain evidence="7">DSM 9187 / TA4</strain>
    </source>
</reference>
<dbReference type="InterPro" id="IPR003313">
    <property type="entry name" value="AraC-bd"/>
</dbReference>
<evidence type="ECO:0000256" key="2">
    <source>
        <dbReference type="ARBA" id="ARBA00023125"/>
    </source>
</evidence>
<keyword evidence="3" id="KW-0010">Activator</keyword>
<evidence type="ECO:0000256" key="1">
    <source>
        <dbReference type="ARBA" id="ARBA00023015"/>
    </source>
</evidence>
<dbReference type="EMBL" id="CP001616">
    <property type="protein sequence ID" value="ACQ93544.1"/>
    <property type="molecule type" value="Genomic_DNA"/>
</dbReference>
<dbReference type="SUPFAM" id="SSF46689">
    <property type="entry name" value="Homeodomain-like"/>
    <property type="match status" value="1"/>
</dbReference>
<keyword evidence="4" id="KW-0804">Transcription</keyword>
<dbReference type="HOGENOM" id="CLU_000445_88_6_6"/>
<keyword evidence="7" id="KW-1185">Reference proteome</keyword>
<dbReference type="InterPro" id="IPR020449">
    <property type="entry name" value="Tscrpt_reg_AraC-type_HTH"/>
</dbReference>
<evidence type="ECO:0000259" key="5">
    <source>
        <dbReference type="PROSITE" id="PS01124"/>
    </source>
</evidence>
<dbReference type="Pfam" id="PF02311">
    <property type="entry name" value="AraC_binding"/>
    <property type="match status" value="1"/>
</dbReference>
<dbReference type="PRINTS" id="PR00032">
    <property type="entry name" value="HTHARAC"/>
</dbReference>
<dbReference type="Gene3D" id="2.60.120.10">
    <property type="entry name" value="Jelly Rolls"/>
    <property type="match status" value="1"/>
</dbReference>
<gene>
    <name evidence="6" type="ordered locus">Tola_1945</name>
</gene>